<dbReference type="OrthoDB" id="482277at2"/>
<dbReference type="GO" id="GO:0005829">
    <property type="term" value="C:cytosol"/>
    <property type="evidence" value="ECO:0007669"/>
    <property type="project" value="TreeGrafter"/>
</dbReference>
<reference evidence="5 6" key="1">
    <citation type="submission" date="2018-11" db="EMBL/GenBank/DDBJ databases">
        <title>Photobacterium sp. BEI247 sp. nov., a marine bacterium isolated from Yongle Blue Hole in the South China Sea.</title>
        <authorList>
            <person name="Wang X."/>
        </authorList>
    </citation>
    <scope>NUCLEOTIDE SEQUENCE [LARGE SCALE GENOMIC DNA]</scope>
    <source>
        <strain evidence="6">BEI247</strain>
    </source>
</reference>
<protein>
    <recommendedName>
        <fullName evidence="3">Gamma-glutamylcyclotransferase family protein</fullName>
    </recommendedName>
</protein>
<accession>A0A3S3RFP3</accession>
<feature type="active site" description="Proton acceptor" evidence="2">
    <location>
        <position position="72"/>
    </location>
</feature>
<dbReference type="InterPro" id="IPR039126">
    <property type="entry name" value="GGACT"/>
</dbReference>
<dbReference type="CDD" id="cd06661">
    <property type="entry name" value="GGCT_like"/>
    <property type="match status" value="1"/>
</dbReference>
<evidence type="ECO:0000256" key="3">
    <source>
        <dbReference type="RuleBase" id="RU367036"/>
    </source>
</evidence>
<gene>
    <name evidence="5" type="ORF">EDI28_19190</name>
</gene>
<evidence type="ECO:0000313" key="6">
    <source>
        <dbReference type="Proteomes" id="UP000287563"/>
    </source>
</evidence>
<comment type="caution">
    <text evidence="5">The sequence shown here is derived from an EMBL/GenBank/DDBJ whole genome shotgun (WGS) entry which is preliminary data.</text>
</comment>
<evidence type="ECO:0000259" key="4">
    <source>
        <dbReference type="Pfam" id="PF06094"/>
    </source>
</evidence>
<name>A0A3S3RFP3_9GAMM</name>
<dbReference type="EMBL" id="RJLM01000009">
    <property type="protein sequence ID" value="RWX54075.1"/>
    <property type="molecule type" value="Genomic_DNA"/>
</dbReference>
<keyword evidence="6" id="KW-1185">Reference proteome</keyword>
<sequence length="113" mass="12671">MFVYGTLRTGQSNHSFLGKASKLGACQLVSGYSLFNLGCYPGAKKSISSHTPLYGEVYDVDSNTMALLDQLEEYPELYTRELVDTEFGVAWIYLYCLSVIDLPLIHSGDWCRK</sequence>
<keyword evidence="5" id="KW-0808">Transferase</keyword>
<dbReference type="Proteomes" id="UP000287563">
    <property type="component" value="Unassembled WGS sequence"/>
</dbReference>
<dbReference type="SUPFAM" id="SSF110857">
    <property type="entry name" value="Gamma-glutamyl cyclotransferase-like"/>
    <property type="match status" value="1"/>
</dbReference>
<feature type="domain" description="Gamma-glutamylcyclotransferase AIG2-like" evidence="4">
    <location>
        <begin position="1"/>
        <end position="111"/>
    </location>
</feature>
<proteinExistence type="inferred from homology"/>
<evidence type="ECO:0000256" key="1">
    <source>
        <dbReference type="ARBA" id="ARBA00008861"/>
    </source>
</evidence>
<dbReference type="PANTHER" id="PTHR12510">
    <property type="entry name" value="TROPONIN C-AKIN-1 PROTEIN"/>
    <property type="match status" value="1"/>
</dbReference>
<dbReference type="GO" id="GO:0016740">
    <property type="term" value="F:transferase activity"/>
    <property type="evidence" value="ECO:0007669"/>
    <property type="project" value="UniProtKB-KW"/>
</dbReference>
<dbReference type="AlphaFoldDB" id="A0A3S3RFP3"/>
<dbReference type="GO" id="GO:0061929">
    <property type="term" value="F:gamma-glutamylaminecyclotransferase activity"/>
    <property type="evidence" value="ECO:0007669"/>
    <property type="project" value="InterPro"/>
</dbReference>
<dbReference type="InterPro" id="IPR036568">
    <property type="entry name" value="GGCT-like_sf"/>
</dbReference>
<dbReference type="InterPro" id="IPR009288">
    <property type="entry name" value="AIG2-like_dom"/>
</dbReference>
<evidence type="ECO:0000256" key="2">
    <source>
        <dbReference type="PIRSR" id="PIRSR639126-1"/>
    </source>
</evidence>
<comment type="similarity">
    <text evidence="1 3">Belongs to the gamma-glutamylcyclotransferase family.</text>
</comment>
<dbReference type="Pfam" id="PF06094">
    <property type="entry name" value="GGACT"/>
    <property type="match status" value="1"/>
</dbReference>
<dbReference type="InterPro" id="IPR013024">
    <property type="entry name" value="GGCT-like"/>
</dbReference>
<evidence type="ECO:0000313" key="5">
    <source>
        <dbReference type="EMBL" id="RWX54075.1"/>
    </source>
</evidence>
<organism evidence="5 6">
    <name type="scientific">Photobacterium chitinilyticum</name>
    <dbReference type="NCBI Taxonomy" id="2485123"/>
    <lineage>
        <taxon>Bacteria</taxon>
        <taxon>Pseudomonadati</taxon>
        <taxon>Pseudomonadota</taxon>
        <taxon>Gammaproteobacteria</taxon>
        <taxon>Vibrionales</taxon>
        <taxon>Vibrionaceae</taxon>
        <taxon>Photobacterium</taxon>
    </lineage>
</organism>
<dbReference type="Gene3D" id="3.10.490.10">
    <property type="entry name" value="Gamma-glutamyl cyclotransferase-like"/>
    <property type="match status" value="1"/>
</dbReference>
<dbReference type="PANTHER" id="PTHR12510:SF4">
    <property type="entry name" value="GAMMA-GLUTAMYLAMINECYCLOTRANSFERASE"/>
    <property type="match status" value="1"/>
</dbReference>